<organism evidence="1">
    <name type="scientific">Panicum hallii</name>
    <dbReference type="NCBI Taxonomy" id="206008"/>
    <lineage>
        <taxon>Eukaryota</taxon>
        <taxon>Viridiplantae</taxon>
        <taxon>Streptophyta</taxon>
        <taxon>Embryophyta</taxon>
        <taxon>Tracheophyta</taxon>
        <taxon>Spermatophyta</taxon>
        <taxon>Magnoliopsida</taxon>
        <taxon>Liliopsida</taxon>
        <taxon>Poales</taxon>
        <taxon>Poaceae</taxon>
        <taxon>PACMAD clade</taxon>
        <taxon>Panicoideae</taxon>
        <taxon>Panicodae</taxon>
        <taxon>Paniceae</taxon>
        <taxon>Panicinae</taxon>
        <taxon>Panicum</taxon>
        <taxon>Panicum sect. Panicum</taxon>
    </lineage>
</organism>
<reference evidence="1" key="1">
    <citation type="submission" date="2018-04" db="EMBL/GenBank/DDBJ databases">
        <title>WGS assembly of Panicum hallii.</title>
        <authorList>
            <person name="Lovell J."/>
            <person name="Jenkins J."/>
            <person name="Lowry D."/>
            <person name="Mamidi S."/>
            <person name="Sreedasyam A."/>
            <person name="Weng X."/>
            <person name="Barry K."/>
            <person name="Bonette J."/>
            <person name="Campitelli B."/>
            <person name="Daum C."/>
            <person name="Gordon S."/>
            <person name="Gould B."/>
            <person name="Lipzen A."/>
            <person name="Macqueen A."/>
            <person name="Palacio-Mejia J."/>
            <person name="Plott C."/>
            <person name="Shakirov E."/>
            <person name="Shu S."/>
            <person name="Yoshinaga Y."/>
            <person name="Zane M."/>
            <person name="Rokhsar D."/>
            <person name="Grimwood J."/>
            <person name="Schmutz J."/>
            <person name="Juenger T."/>
        </authorList>
    </citation>
    <scope>NUCLEOTIDE SEQUENCE [LARGE SCALE GENOMIC DNA]</scope>
    <source>
        <strain evidence="1">FIL2</strain>
    </source>
</reference>
<dbReference type="AlphaFoldDB" id="A0A2S3GPP6"/>
<protein>
    <submittedName>
        <fullName evidence="1">Uncharacterized protein</fullName>
    </submittedName>
</protein>
<dbReference type="EMBL" id="CM008046">
    <property type="protein sequence ID" value="PAN06302.1"/>
    <property type="molecule type" value="Genomic_DNA"/>
</dbReference>
<proteinExistence type="predicted"/>
<evidence type="ECO:0000313" key="1">
    <source>
        <dbReference type="EMBL" id="PAN06302.1"/>
    </source>
</evidence>
<accession>A0A2S3GPP6</accession>
<dbReference type="Proteomes" id="UP000243499">
    <property type="component" value="Chromosome 1"/>
</dbReference>
<dbReference type="Gramene" id="PAN06302">
    <property type="protein sequence ID" value="PAN06302"/>
    <property type="gene ID" value="PAHAL_1G254000"/>
</dbReference>
<gene>
    <name evidence="1" type="ORF">PAHAL_1G254000</name>
</gene>
<name>A0A2S3GPP6_9POAL</name>
<sequence length="80" mass="9062">MGMLTAKNRGRKREGNFSHRIRPLLVLCDTLALEVGNGLPDTDCRQRKDPAQAVIASFTCYSYSATPWQRLISHHHAKRV</sequence>